<feature type="transmembrane region" description="Helical" evidence="1">
    <location>
        <begin position="137"/>
        <end position="153"/>
    </location>
</feature>
<proteinExistence type="predicted"/>
<organism evidence="2 3">
    <name type="scientific">Atopococcus tabaci</name>
    <dbReference type="NCBI Taxonomy" id="269774"/>
    <lineage>
        <taxon>Bacteria</taxon>
        <taxon>Bacillati</taxon>
        <taxon>Bacillota</taxon>
        <taxon>Bacilli</taxon>
        <taxon>Lactobacillales</taxon>
        <taxon>Carnobacteriaceae</taxon>
        <taxon>Atopococcus</taxon>
    </lineage>
</organism>
<evidence type="ECO:0000313" key="2">
    <source>
        <dbReference type="EMBL" id="MDO5457308.1"/>
    </source>
</evidence>
<evidence type="ECO:0000313" key="3">
    <source>
        <dbReference type="Proteomes" id="UP001171751"/>
    </source>
</evidence>
<keyword evidence="1" id="KW-0472">Membrane</keyword>
<evidence type="ECO:0000256" key="1">
    <source>
        <dbReference type="SAM" id="Phobius"/>
    </source>
</evidence>
<keyword evidence="3" id="KW-1185">Reference proteome</keyword>
<dbReference type="InterPro" id="IPR010288">
    <property type="entry name" value="EcsB_ABC"/>
</dbReference>
<feature type="transmembrane region" description="Helical" evidence="1">
    <location>
        <begin position="58"/>
        <end position="80"/>
    </location>
</feature>
<feature type="transmembrane region" description="Helical" evidence="1">
    <location>
        <begin position="107"/>
        <end position="131"/>
    </location>
</feature>
<dbReference type="AlphaFoldDB" id="A0AA43ZSS7"/>
<accession>A0AA43ZSS7</accession>
<dbReference type="Pfam" id="PF05975">
    <property type="entry name" value="EcsB"/>
    <property type="match status" value="1"/>
</dbReference>
<feature type="transmembrane region" description="Helical" evidence="1">
    <location>
        <begin position="165"/>
        <end position="183"/>
    </location>
</feature>
<keyword evidence="1" id="KW-0812">Transmembrane</keyword>
<feature type="transmembrane region" description="Helical" evidence="1">
    <location>
        <begin position="309"/>
        <end position="327"/>
    </location>
</feature>
<keyword evidence="1" id="KW-1133">Transmembrane helix</keyword>
<feature type="transmembrane region" description="Helical" evidence="1">
    <location>
        <begin position="377"/>
        <end position="398"/>
    </location>
</feature>
<dbReference type="PIRSF" id="PIRSF037259">
    <property type="entry name" value="EcsB_ABC"/>
    <property type="match status" value="1"/>
</dbReference>
<feature type="transmembrane region" description="Helical" evidence="1">
    <location>
        <begin position="353"/>
        <end position="371"/>
    </location>
</feature>
<feature type="transmembrane region" description="Helical" evidence="1">
    <location>
        <begin position="189"/>
        <end position="207"/>
    </location>
</feature>
<sequence length="407" mass="47738">MNLKDFWKERERKHLTKIGKYLKYVFNDHFILFAFILFGAIAYLYSEYVKSIQINEPLPLYVLGVFIGLMPFVGNFSTLLQEADKLFLLPIEDDFNPIASRLRRRSFLIPLILLGFTAAMASPMLVAYQVYSFSNWWQLWVLLILLKWINLYAQQILYKSWHQDWTLLYHAALGIVNIILVYLFIFTSIITSISLALVLLISTLFVYQRFFESERWNWEYMITKEESRLTNQLKLINLFTDIPEIKSEAKRNKIFDPLIQSLPKANTSAALHLVSRGFFRNPSYINLYIRLLAIALILILLVPTPWMSLIIGLLFLFMIGFQLIPLANQYEKVKAQAVIPVAQDLIIRETQRLINWLLQAASLFFGIMGLFNTTDYIAAIVNMLIYILFSFLFTSFYIPRRLKKKQK</sequence>
<feature type="transmembrane region" description="Helical" evidence="1">
    <location>
        <begin position="21"/>
        <end position="46"/>
    </location>
</feature>
<dbReference type="Proteomes" id="UP001171751">
    <property type="component" value="Unassembled WGS sequence"/>
</dbReference>
<dbReference type="EMBL" id="JAUNQW010000008">
    <property type="protein sequence ID" value="MDO5457308.1"/>
    <property type="molecule type" value="Genomic_DNA"/>
</dbReference>
<dbReference type="GO" id="GO:0016020">
    <property type="term" value="C:membrane"/>
    <property type="evidence" value="ECO:0007669"/>
    <property type="project" value="InterPro"/>
</dbReference>
<protein>
    <submittedName>
        <fullName evidence="2">ABC transporter permease</fullName>
    </submittedName>
</protein>
<feature type="transmembrane region" description="Helical" evidence="1">
    <location>
        <begin position="285"/>
        <end position="303"/>
    </location>
</feature>
<name>A0AA43ZSS7_9LACT</name>
<gene>
    <name evidence="2" type="ORF">Q4F26_03100</name>
</gene>
<reference evidence="2" key="1">
    <citation type="submission" date="2023-07" db="EMBL/GenBank/DDBJ databases">
        <title>Between Cages and Wild: Unraveling the Impact of Captivity on Animal Microbiomes and Antimicrobial Resistance.</title>
        <authorList>
            <person name="Schmartz G.P."/>
            <person name="Rehner J."/>
            <person name="Schuff M.J."/>
            <person name="Becker S.L."/>
            <person name="Kravczyk M."/>
            <person name="Gurevich A."/>
            <person name="Francke R."/>
            <person name="Mueller R."/>
            <person name="Keller V."/>
            <person name="Keller A."/>
        </authorList>
    </citation>
    <scope>NUCLEOTIDE SEQUENCE</scope>
    <source>
        <strain evidence="2">S39M_St_73</strain>
    </source>
</reference>
<comment type="caution">
    <text evidence="2">The sequence shown here is derived from an EMBL/GenBank/DDBJ whole genome shotgun (WGS) entry which is preliminary data.</text>
</comment>